<feature type="domain" description="Enoyl reductase (ER)" evidence="1">
    <location>
        <begin position="15"/>
        <end position="322"/>
    </location>
</feature>
<dbReference type="SMART" id="SM00829">
    <property type="entry name" value="PKS_ER"/>
    <property type="match status" value="1"/>
</dbReference>
<dbReference type="PANTHER" id="PTHR43677:SF4">
    <property type="entry name" value="QUINONE OXIDOREDUCTASE-LIKE PROTEIN 2"/>
    <property type="match status" value="1"/>
</dbReference>
<accession>A0A511DH72</accession>
<dbReference type="InterPro" id="IPR013154">
    <property type="entry name" value="ADH-like_N"/>
</dbReference>
<dbReference type="Gene3D" id="3.90.180.10">
    <property type="entry name" value="Medium-chain alcohol dehydrogenases, catalytic domain"/>
    <property type="match status" value="1"/>
</dbReference>
<protein>
    <submittedName>
        <fullName evidence="2">NADPH:quinone oxidoreductase</fullName>
    </submittedName>
</protein>
<name>A0A511DH72_9PSEU</name>
<keyword evidence="3" id="KW-1185">Reference proteome</keyword>
<dbReference type="Pfam" id="PF00107">
    <property type="entry name" value="ADH_zinc_N"/>
    <property type="match status" value="1"/>
</dbReference>
<dbReference type="InterPro" id="IPR011032">
    <property type="entry name" value="GroES-like_sf"/>
</dbReference>
<dbReference type="SUPFAM" id="SSF50129">
    <property type="entry name" value="GroES-like"/>
    <property type="match status" value="1"/>
</dbReference>
<dbReference type="InterPro" id="IPR020843">
    <property type="entry name" value="ER"/>
</dbReference>
<dbReference type="EMBL" id="BJVJ01000023">
    <property type="protein sequence ID" value="GEL23723.1"/>
    <property type="molecule type" value="Genomic_DNA"/>
</dbReference>
<dbReference type="PANTHER" id="PTHR43677">
    <property type="entry name" value="SHORT-CHAIN DEHYDROGENASE/REDUCTASE"/>
    <property type="match status" value="1"/>
</dbReference>
<reference evidence="2 3" key="1">
    <citation type="submission" date="2019-07" db="EMBL/GenBank/DDBJ databases">
        <title>Whole genome shotgun sequence of Pseudonocardia sulfidoxydans NBRC 16205.</title>
        <authorList>
            <person name="Hosoyama A."/>
            <person name="Uohara A."/>
            <person name="Ohji S."/>
            <person name="Ichikawa N."/>
        </authorList>
    </citation>
    <scope>NUCLEOTIDE SEQUENCE [LARGE SCALE GENOMIC DNA]</scope>
    <source>
        <strain evidence="2 3">NBRC 16205</strain>
    </source>
</reference>
<organism evidence="2 3">
    <name type="scientific">Pseudonocardia sulfidoxydans NBRC 16205</name>
    <dbReference type="NCBI Taxonomy" id="1223511"/>
    <lineage>
        <taxon>Bacteria</taxon>
        <taxon>Bacillati</taxon>
        <taxon>Actinomycetota</taxon>
        <taxon>Actinomycetes</taxon>
        <taxon>Pseudonocardiales</taxon>
        <taxon>Pseudonocardiaceae</taxon>
        <taxon>Pseudonocardia</taxon>
    </lineage>
</organism>
<evidence type="ECO:0000313" key="3">
    <source>
        <dbReference type="Proteomes" id="UP000321685"/>
    </source>
</evidence>
<dbReference type="Gene3D" id="3.40.50.720">
    <property type="entry name" value="NAD(P)-binding Rossmann-like Domain"/>
    <property type="match status" value="1"/>
</dbReference>
<gene>
    <name evidence="2" type="ORF">PSU4_26770</name>
</gene>
<evidence type="ECO:0000313" key="2">
    <source>
        <dbReference type="EMBL" id="GEL23723.1"/>
    </source>
</evidence>
<dbReference type="InterPro" id="IPR036291">
    <property type="entry name" value="NAD(P)-bd_dom_sf"/>
</dbReference>
<proteinExistence type="predicted"/>
<dbReference type="Pfam" id="PF08240">
    <property type="entry name" value="ADH_N"/>
    <property type="match status" value="1"/>
</dbReference>
<dbReference type="RefSeq" id="WP_246115095.1">
    <property type="nucleotide sequence ID" value="NZ_BJVJ01000023.1"/>
</dbReference>
<dbReference type="InterPro" id="IPR051397">
    <property type="entry name" value="Zn-ADH-like_protein"/>
</dbReference>
<dbReference type="InterPro" id="IPR013149">
    <property type="entry name" value="ADH-like_C"/>
</dbReference>
<dbReference type="CDD" id="cd08241">
    <property type="entry name" value="QOR1"/>
    <property type="match status" value="1"/>
</dbReference>
<evidence type="ECO:0000259" key="1">
    <source>
        <dbReference type="SMART" id="SM00829"/>
    </source>
</evidence>
<dbReference type="AlphaFoldDB" id="A0A511DH72"/>
<dbReference type="Proteomes" id="UP000321685">
    <property type="component" value="Unassembled WGS sequence"/>
</dbReference>
<comment type="caution">
    <text evidence="2">The sequence shown here is derived from an EMBL/GenBank/DDBJ whole genome shotgun (WGS) entry which is preliminary data.</text>
</comment>
<sequence>MQNEIRSLQVVDLIGPDGLRLRAAPRPGPGDGDVVVDVRAAGVTFPDLLLTRGLYQQRPDLPFAPGLEVAGVVATAAADSGFAAGDRVIAYTGTGGYAEAVAVPAHHVVPLSPDTDFVVGVTLMVNYQTAYFCLVERGRLSAGETIVVHGAGGGVGTAAIQVALGVGARVIAVVSDDAKEEVARRAGATEVLRTSSWQSEIGELTDGGPAVVYDPVGGARFEESVRVLRPGGRILVIGFASGSIPQIAGNRLLLRNIEVVGGAWGHFIPHDPGMPRRVGAALDTMLASGVVRPLVEAVYPLADGAAALRDMEARRTRGKSVLVVG</sequence>
<dbReference type="SUPFAM" id="SSF51735">
    <property type="entry name" value="NAD(P)-binding Rossmann-fold domains"/>
    <property type="match status" value="1"/>
</dbReference>
<dbReference type="GO" id="GO:0016491">
    <property type="term" value="F:oxidoreductase activity"/>
    <property type="evidence" value="ECO:0007669"/>
    <property type="project" value="InterPro"/>
</dbReference>